<dbReference type="AlphaFoldDB" id="A0AAF3F5C3"/>
<keyword evidence="2" id="KW-1185">Reference proteome</keyword>
<protein>
    <submittedName>
        <fullName evidence="3">Uncharacterized protein</fullName>
    </submittedName>
</protein>
<feature type="transmembrane region" description="Helical" evidence="1">
    <location>
        <begin position="12"/>
        <end position="35"/>
    </location>
</feature>
<organism evidence="2 3">
    <name type="scientific">Mesorhabditis belari</name>
    <dbReference type="NCBI Taxonomy" id="2138241"/>
    <lineage>
        <taxon>Eukaryota</taxon>
        <taxon>Metazoa</taxon>
        <taxon>Ecdysozoa</taxon>
        <taxon>Nematoda</taxon>
        <taxon>Chromadorea</taxon>
        <taxon>Rhabditida</taxon>
        <taxon>Rhabditina</taxon>
        <taxon>Rhabditomorpha</taxon>
        <taxon>Rhabditoidea</taxon>
        <taxon>Rhabditidae</taxon>
        <taxon>Mesorhabditinae</taxon>
        <taxon>Mesorhabditis</taxon>
    </lineage>
</organism>
<evidence type="ECO:0000313" key="3">
    <source>
        <dbReference type="WBParaSite" id="MBELARI_LOCUS21586"/>
    </source>
</evidence>
<keyword evidence="1" id="KW-0472">Membrane</keyword>
<sequence>MFILNQAQRFVFYSLLDVLLLCSIITFGSSLYFVLFVKTSINKNFQMILVAQMTFALCGDIWTALNRPVFLPTLFAVTYAPVLLSVQSKLMALFLTVKSTFVTAIFWRRITRSPNKDI</sequence>
<evidence type="ECO:0000256" key="1">
    <source>
        <dbReference type="SAM" id="Phobius"/>
    </source>
</evidence>
<accession>A0AAF3F5C3</accession>
<proteinExistence type="predicted"/>
<name>A0AAF3F5C3_9BILA</name>
<dbReference type="WBParaSite" id="MBELARI_LOCUS21586">
    <property type="protein sequence ID" value="MBELARI_LOCUS21586"/>
    <property type="gene ID" value="MBELARI_LOCUS21586"/>
</dbReference>
<keyword evidence="1" id="KW-0812">Transmembrane</keyword>
<keyword evidence="1" id="KW-1133">Transmembrane helix</keyword>
<feature type="transmembrane region" description="Helical" evidence="1">
    <location>
        <begin position="90"/>
        <end position="107"/>
    </location>
</feature>
<reference evidence="3" key="1">
    <citation type="submission" date="2024-02" db="UniProtKB">
        <authorList>
            <consortium name="WormBaseParasite"/>
        </authorList>
    </citation>
    <scope>IDENTIFICATION</scope>
</reference>
<evidence type="ECO:0000313" key="2">
    <source>
        <dbReference type="Proteomes" id="UP000887575"/>
    </source>
</evidence>
<dbReference type="Proteomes" id="UP000887575">
    <property type="component" value="Unassembled WGS sequence"/>
</dbReference>